<dbReference type="InterPro" id="IPR036277">
    <property type="entry name" value="SMC_hinge_sf"/>
</dbReference>
<comment type="similarity">
    <text evidence="6">Belongs to the SMC family.</text>
</comment>
<dbReference type="STRING" id="455.Ljam_1590"/>
<dbReference type="GO" id="GO:0016887">
    <property type="term" value="F:ATP hydrolysis activity"/>
    <property type="evidence" value="ECO:0007669"/>
    <property type="project" value="InterPro"/>
</dbReference>
<keyword evidence="5 6" id="KW-0238">DNA-binding</keyword>
<evidence type="ECO:0000313" key="11">
    <source>
        <dbReference type="Proteomes" id="UP000093336"/>
    </source>
</evidence>
<keyword evidence="11" id="KW-1185">Reference proteome</keyword>
<dbReference type="HAMAP" id="MF_01894">
    <property type="entry name" value="Smc_prok"/>
    <property type="match status" value="1"/>
</dbReference>
<comment type="domain">
    <text evidence="6">Contains large globular domains required for ATP hydrolysis at each terminus and a third globular domain forming a flexible hinge near the middle of the molecule. These domains are separated by coiled-coil structures.</text>
</comment>
<dbReference type="PANTHER" id="PTHR43977">
    <property type="entry name" value="STRUCTURAL MAINTENANCE OF CHROMOSOMES PROTEIN 3"/>
    <property type="match status" value="1"/>
</dbReference>
<dbReference type="GO" id="GO:0007062">
    <property type="term" value="P:sister chromatid cohesion"/>
    <property type="evidence" value="ECO:0007669"/>
    <property type="project" value="InterPro"/>
</dbReference>
<feature type="coiled-coil region" evidence="6">
    <location>
        <begin position="663"/>
        <end position="771"/>
    </location>
</feature>
<gene>
    <name evidence="8" type="primary">smc_2</name>
    <name evidence="6" type="synonym">smc</name>
    <name evidence="9" type="ORF">A8135_01005</name>
    <name evidence="8" type="ORF">Ljam_1590</name>
</gene>
<dbReference type="RefSeq" id="WP_058449521.1">
    <property type="nucleotide sequence ID" value="NZ_CAAAJF010000005.1"/>
</dbReference>
<protein>
    <recommendedName>
        <fullName evidence="6">Chromosome partition protein Smc</fullName>
    </recommendedName>
</protein>
<reference evidence="9 11" key="2">
    <citation type="submission" date="2016-05" db="EMBL/GenBank/DDBJ databases">
        <authorList>
            <person name="Prochazka B."/>
            <person name="Indra A."/>
            <person name="Hasenberger P."/>
            <person name="Blaschitz M."/>
            <person name="Wagner L."/>
            <person name="Wewalka G."/>
            <person name="Sorschag S."/>
            <person name="Schmid D."/>
            <person name="Ruppitsch W."/>
        </authorList>
    </citation>
    <scope>NUCLEOTIDE SEQUENCE [LARGE SCALE GENOMIC DNA]</scope>
    <source>
        <strain evidence="9 11">974010_12</strain>
    </source>
</reference>
<dbReference type="Gene3D" id="3.40.50.300">
    <property type="entry name" value="P-loop containing nucleotide triphosphate hydrolases"/>
    <property type="match status" value="2"/>
</dbReference>
<dbReference type="Pfam" id="PF02463">
    <property type="entry name" value="SMC_N"/>
    <property type="match status" value="1"/>
</dbReference>
<reference evidence="8 10" key="1">
    <citation type="submission" date="2015-11" db="EMBL/GenBank/DDBJ databases">
        <title>Genomic analysis of 38 Legionella species identifies large and diverse effector repertoires.</title>
        <authorList>
            <person name="Burstein D."/>
            <person name="Amaro F."/>
            <person name="Zusman T."/>
            <person name="Lifshitz Z."/>
            <person name="Cohen O."/>
            <person name="Gilbert J.A."/>
            <person name="Pupko T."/>
            <person name="Shuman H.A."/>
            <person name="Segal G."/>
        </authorList>
    </citation>
    <scope>NUCLEOTIDE SEQUENCE [LARGE SCALE GENOMIC DNA]</scope>
    <source>
        <strain evidence="8 10">JA-26-G1-E2</strain>
    </source>
</reference>
<evidence type="ECO:0000256" key="1">
    <source>
        <dbReference type="ARBA" id="ARBA00022490"/>
    </source>
</evidence>
<dbReference type="GO" id="GO:0005524">
    <property type="term" value="F:ATP binding"/>
    <property type="evidence" value="ECO:0007669"/>
    <property type="project" value="UniProtKB-UniRule"/>
</dbReference>
<comment type="subunit">
    <text evidence="6">Homodimer.</text>
</comment>
<evidence type="ECO:0000256" key="5">
    <source>
        <dbReference type="ARBA" id="ARBA00023125"/>
    </source>
</evidence>
<dbReference type="GO" id="GO:0005737">
    <property type="term" value="C:cytoplasm"/>
    <property type="evidence" value="ECO:0007669"/>
    <property type="project" value="UniProtKB-SubCell"/>
</dbReference>
<dbReference type="CDD" id="cd03278">
    <property type="entry name" value="ABC_SMC_barmotin"/>
    <property type="match status" value="2"/>
</dbReference>
<feature type="coiled-coil region" evidence="6">
    <location>
        <begin position="405"/>
        <end position="444"/>
    </location>
</feature>
<sequence>MQLKELKLAGFKSFVDPTVIPFPSQLVAVVGPNGCGKSNVIDAVRWVMGESSAKNLRGESMTDVIFNGSTQRKAVGQASVELVFDNSLGRLTGQYGSYQEISVKRVVTRDGESSYYLNGSRCRRRDITDIFLGTGAGAKGYSIIGQGTISRIVEARPEELRAYLEEAAGVSKYKERRRETLLRINHTRENLARVADIRDELDKQLQRLERQAKAAERYKILKAEERLYKAEILAFKWQSLTEEQAIKQALIKQLMADYEKHQANATEAFKQSTALREKLQDDNDIFQQIQTGFYQLATDIARLEETIQQNQREKQRLQADKQQIEVDWQAANSQIQQDTDVLQQSENSLKALLEQGEKFQAEFNGKQQELLGAQAQQTIWNGKIQTIQAEFNKALREMQMEQMRLQHIAEQRQQVLTRLEKITEEQQVNEIDTLVEEIKAQQESLTTLATLIQHREHVYHQTSTALARCREQFLETETLVLKTQDEIHSLATKQATVLAMQQAALGRAQTTSNLALWKESPRLVEKLTVVKEWQYACELVLGDNLQAIVLDSIEEFWPTLKERPTASAIFLTSKTAHSSISRYPRLSEKVTGFLPEGLFSLDNIYTATDLDEALRWLPNLLDTESVITPDGYWLAKTWAKIGVPTHQQEQHGLLLRQEELLTLNESLALAQKQQSELKNTRDQLHEQLKEFEKHLEMAKQDLSKVRDDHKTCEVVINNKERSLQQVEARRNLLLIEQEELAIKLEELASEKEKAETSLALAIEAVNRYEEEQRNTSAQKSVWDDTLLSHHNALEEARTALHQNQLVYDREKTKIQQLEENIKREQLRLDTLKERREILAARLMALETPGMQLEEKLQEKILQHNELETQLTVCREHLNALSKELDSFESLVRTEEKQAQVIQEKMQQEQMQEQALSVRASGIIESLAELNVQLHDLIANLPEGMSQGVREQMLGDVVEKIKRLGAINLAAIEEYDSESQRKQHLDEQYQDLTEALATLEAAIEKMDKETQQRFKTTFDEVNTAFQTLFPRLFGGGRAMLELTCDNLLEAGILVMAQPPGKRNSTIHLLSGGEKAMTAVALVFAIFQLNPSPFCMLDEVDAPLDDVNVGRFCTLVKEMSQFVQFLFITHNKVTMELAAHLIGVTMREPGVSRVVAVDVEQALSMSSS</sequence>
<evidence type="ECO:0000256" key="2">
    <source>
        <dbReference type="ARBA" id="ARBA00022741"/>
    </source>
</evidence>
<dbReference type="GO" id="GO:0007059">
    <property type="term" value="P:chromosome segregation"/>
    <property type="evidence" value="ECO:0007669"/>
    <property type="project" value="UniProtKB-UniRule"/>
</dbReference>
<dbReference type="SUPFAM" id="SSF75553">
    <property type="entry name" value="Smc hinge domain"/>
    <property type="match status" value="1"/>
</dbReference>
<dbReference type="EMBL" id="LNYG01000013">
    <property type="protein sequence ID" value="KTD07395.1"/>
    <property type="molecule type" value="Genomic_DNA"/>
</dbReference>
<dbReference type="OrthoDB" id="9808768at2"/>
<dbReference type="GO" id="GO:0006260">
    <property type="term" value="P:DNA replication"/>
    <property type="evidence" value="ECO:0007669"/>
    <property type="project" value="UniProtKB-UniRule"/>
</dbReference>
<comment type="caution">
    <text evidence="8">The sequence shown here is derived from an EMBL/GenBank/DDBJ whole genome shotgun (WGS) entry which is preliminary data.</text>
</comment>
<evidence type="ECO:0000256" key="4">
    <source>
        <dbReference type="ARBA" id="ARBA00023054"/>
    </source>
</evidence>
<dbReference type="InterPro" id="IPR003395">
    <property type="entry name" value="RecF/RecN/SMC_N"/>
</dbReference>
<accession>A0A0W0UHN8</accession>
<feature type="coiled-coil region" evidence="6">
    <location>
        <begin position="800"/>
        <end position="911"/>
    </location>
</feature>
<feature type="domain" description="RecF/RecN/SMC N-terminal" evidence="7">
    <location>
        <begin position="3"/>
        <end position="1150"/>
    </location>
</feature>
<dbReference type="GO" id="GO:0005694">
    <property type="term" value="C:chromosome"/>
    <property type="evidence" value="ECO:0007669"/>
    <property type="project" value="InterPro"/>
</dbReference>
<dbReference type="Proteomes" id="UP000093336">
    <property type="component" value="Unassembled WGS sequence"/>
</dbReference>
<dbReference type="GO" id="GO:0003677">
    <property type="term" value="F:DNA binding"/>
    <property type="evidence" value="ECO:0007669"/>
    <property type="project" value="UniProtKB-UniRule"/>
</dbReference>
<dbReference type="EMBL" id="LYOZ01000018">
    <property type="protein sequence ID" value="OCH97831.1"/>
    <property type="molecule type" value="Genomic_DNA"/>
</dbReference>
<dbReference type="PIRSF" id="PIRSF005719">
    <property type="entry name" value="SMC"/>
    <property type="match status" value="1"/>
</dbReference>
<evidence type="ECO:0000313" key="9">
    <source>
        <dbReference type="EMBL" id="OCH97831.1"/>
    </source>
</evidence>
<dbReference type="InterPro" id="IPR024704">
    <property type="entry name" value="SMC"/>
</dbReference>
<proteinExistence type="inferred from homology"/>
<dbReference type="NCBIfam" id="TIGR02168">
    <property type="entry name" value="SMC_prok_B"/>
    <property type="match status" value="1"/>
</dbReference>
<comment type="subcellular location">
    <subcellularLocation>
        <location evidence="6">Cytoplasm</location>
    </subcellularLocation>
</comment>
<dbReference type="InterPro" id="IPR011890">
    <property type="entry name" value="SMC_prok"/>
</dbReference>
<dbReference type="AlphaFoldDB" id="A0A0W0UHN8"/>
<dbReference type="GO" id="GO:0030261">
    <property type="term" value="P:chromosome condensation"/>
    <property type="evidence" value="ECO:0007669"/>
    <property type="project" value="InterPro"/>
</dbReference>
<evidence type="ECO:0000259" key="7">
    <source>
        <dbReference type="Pfam" id="PF02463"/>
    </source>
</evidence>
<feature type="coiled-coil region" evidence="6">
    <location>
        <begin position="300"/>
        <end position="362"/>
    </location>
</feature>
<evidence type="ECO:0000313" key="8">
    <source>
        <dbReference type="EMBL" id="KTD07395.1"/>
    </source>
</evidence>
<name>A0A0W0UHN8_9GAMM</name>
<feature type="coiled-coil region" evidence="6">
    <location>
        <begin position="974"/>
        <end position="1011"/>
    </location>
</feature>
<organism evidence="8 10">
    <name type="scientific">Legionella jamestowniensis</name>
    <dbReference type="NCBI Taxonomy" id="455"/>
    <lineage>
        <taxon>Bacteria</taxon>
        <taxon>Pseudomonadati</taxon>
        <taxon>Pseudomonadota</taxon>
        <taxon>Gammaproteobacteria</taxon>
        <taxon>Legionellales</taxon>
        <taxon>Legionellaceae</taxon>
        <taxon>Legionella</taxon>
    </lineage>
</organism>
<evidence type="ECO:0000256" key="3">
    <source>
        <dbReference type="ARBA" id="ARBA00022840"/>
    </source>
</evidence>
<keyword evidence="4 6" id="KW-0175">Coiled coil</keyword>
<dbReference type="PATRIC" id="fig|455.5.peg.1680"/>
<keyword evidence="1 6" id="KW-0963">Cytoplasm</keyword>
<dbReference type="Proteomes" id="UP000054715">
    <property type="component" value="Unassembled WGS sequence"/>
</dbReference>
<dbReference type="InterPro" id="IPR027417">
    <property type="entry name" value="P-loop_NTPase"/>
</dbReference>
<evidence type="ECO:0000313" key="10">
    <source>
        <dbReference type="Proteomes" id="UP000054715"/>
    </source>
</evidence>
<keyword evidence="2 6" id="KW-0547">Nucleotide-binding</keyword>
<evidence type="ECO:0000256" key="6">
    <source>
        <dbReference type="HAMAP-Rule" id="MF_01894"/>
    </source>
</evidence>
<keyword evidence="3 6" id="KW-0067">ATP-binding</keyword>
<feature type="coiled-coil region" evidence="6">
    <location>
        <begin position="191"/>
        <end position="218"/>
    </location>
</feature>
<comment type="function">
    <text evidence="6">Required for chromosome condensation and partitioning.</text>
</comment>
<feature type="binding site" evidence="6">
    <location>
        <begin position="32"/>
        <end position="39"/>
    </location>
    <ligand>
        <name>ATP</name>
        <dbReference type="ChEBI" id="CHEBI:30616"/>
    </ligand>
</feature>
<dbReference type="SUPFAM" id="SSF52540">
    <property type="entry name" value="P-loop containing nucleoside triphosphate hydrolases"/>
    <property type="match status" value="1"/>
</dbReference>